<evidence type="ECO:0000313" key="3">
    <source>
        <dbReference type="Proteomes" id="UP001583280"/>
    </source>
</evidence>
<gene>
    <name evidence="2" type="ORF">Cpir12675_001915</name>
</gene>
<feature type="region of interest" description="Disordered" evidence="1">
    <location>
        <begin position="20"/>
        <end position="43"/>
    </location>
</feature>
<comment type="caution">
    <text evidence="2">The sequence shown here is derived from an EMBL/GenBank/DDBJ whole genome shotgun (WGS) entry which is preliminary data.</text>
</comment>
<feature type="compositionally biased region" description="Acidic residues" evidence="1">
    <location>
        <begin position="605"/>
        <end position="644"/>
    </location>
</feature>
<name>A0ABR3ZDC3_9PEZI</name>
<reference evidence="2 3" key="1">
    <citation type="journal article" date="2024" name="IMA Fungus">
        <title>IMA Genome - F19 : A genome assembly and annotation guide to empower mycologists, including annotated draft genome sequences of Ceratocystis pirilliformis, Diaporthe australafricana, Fusarium ophioides, Paecilomyces lecythidis, and Sporothrix stenoceras.</title>
        <authorList>
            <person name="Aylward J."/>
            <person name="Wilson A.M."/>
            <person name="Visagie C.M."/>
            <person name="Spraker J."/>
            <person name="Barnes I."/>
            <person name="Buitendag C."/>
            <person name="Ceriani C."/>
            <person name="Del Mar Angel L."/>
            <person name="du Plessis D."/>
            <person name="Fuchs T."/>
            <person name="Gasser K."/>
            <person name="Kramer D."/>
            <person name="Li W."/>
            <person name="Munsamy K."/>
            <person name="Piso A."/>
            <person name="Price J.L."/>
            <person name="Sonnekus B."/>
            <person name="Thomas C."/>
            <person name="van der Nest A."/>
            <person name="van Dijk A."/>
            <person name="van Heerden A."/>
            <person name="van Vuuren N."/>
            <person name="Yilmaz N."/>
            <person name="Duong T.A."/>
            <person name="van der Merwe N.A."/>
            <person name="Wingfield M.J."/>
            <person name="Wingfield B.D."/>
        </authorList>
    </citation>
    <scope>NUCLEOTIDE SEQUENCE [LARGE SCALE GENOMIC DNA]</scope>
    <source>
        <strain evidence="2 3">CMW 12675</strain>
    </source>
</reference>
<evidence type="ECO:0000313" key="2">
    <source>
        <dbReference type="EMBL" id="KAL1898370.1"/>
    </source>
</evidence>
<feature type="region of interest" description="Disordered" evidence="1">
    <location>
        <begin position="589"/>
        <end position="670"/>
    </location>
</feature>
<accession>A0ABR3ZDC3</accession>
<evidence type="ECO:0000256" key="1">
    <source>
        <dbReference type="SAM" id="MobiDB-lite"/>
    </source>
</evidence>
<keyword evidence="3" id="KW-1185">Reference proteome</keyword>
<protein>
    <recommendedName>
        <fullName evidence="4">F-box domain-containing protein</fullName>
    </recommendedName>
</protein>
<sequence>MTFDQRRTLRFAANDLWHKRPREHHPELGPEANPNNPVTGLPSGFDELPGHLKSDISRAQVRANQAREQFRFPAAIPLVLDDPLPSLGPLRCGVDILEALIHYYPIMMNILSYLRPKDILTLYSVSKPVKSFIDMRPVSTMNFLLQSFSPNGKRYFPYENYSDLIHPDPLGGTLANYESHATQDLPGSQVRMVPKLKWFQMVGAREVYITQILAFLARSGHRLPKGTPATLMKLWQFNEAPTNSERRELITNRQLWTPEDILYTQVFLVKLSLVFQDPIYGPDTSEFIRFLMGQRGLYDVWAALFRRKYTSLEEIMVARTRYSYAVPHEDVTVHFDPRTWGVPFGEIGRGHLEGWGQGSNHLLRIDQLLAEQSASYGMALQEHLVNMAIWGTFSWNTGRNVVPDEAEIDMITARPEEEEELLQNVNTANMFTRHHALKKRWHTLSYAEREAVRLVDRLEEAEGVKSARILQVARGDLEEPFLELYWTNVENYDIEWQMRRGWPLRSMTRAEIAHKATELWEYEQQPNVHHRLELDMAALTVESDISAPTLTAEEDEYLKSMADWDYSNFELNFDWSAFMTRIVEDKVSRENGGTPRYLDPREFYDGESGEDYDDDDDEGYDDGEDDEDYEDDEEDDEDDEEYGDNVEHPQYLQASSVSWQAEEALQDYLE</sequence>
<organism evidence="2 3">
    <name type="scientific">Ceratocystis pirilliformis</name>
    <dbReference type="NCBI Taxonomy" id="259994"/>
    <lineage>
        <taxon>Eukaryota</taxon>
        <taxon>Fungi</taxon>
        <taxon>Dikarya</taxon>
        <taxon>Ascomycota</taxon>
        <taxon>Pezizomycotina</taxon>
        <taxon>Sordariomycetes</taxon>
        <taxon>Hypocreomycetidae</taxon>
        <taxon>Microascales</taxon>
        <taxon>Ceratocystidaceae</taxon>
        <taxon>Ceratocystis</taxon>
    </lineage>
</organism>
<dbReference type="Proteomes" id="UP001583280">
    <property type="component" value="Unassembled WGS sequence"/>
</dbReference>
<evidence type="ECO:0008006" key="4">
    <source>
        <dbReference type="Google" id="ProtNLM"/>
    </source>
</evidence>
<proteinExistence type="predicted"/>
<dbReference type="EMBL" id="JAWDJO010000033">
    <property type="protein sequence ID" value="KAL1898370.1"/>
    <property type="molecule type" value="Genomic_DNA"/>
</dbReference>